<reference evidence="2" key="1">
    <citation type="submission" date="2022-07" db="EMBL/GenBank/DDBJ databases">
        <title>Phylogenomic reconstructions and comparative analyses of Kickxellomycotina fungi.</title>
        <authorList>
            <person name="Reynolds N.K."/>
            <person name="Stajich J.E."/>
            <person name="Barry K."/>
            <person name="Grigoriev I.V."/>
            <person name="Crous P."/>
            <person name="Smith M.E."/>
        </authorList>
    </citation>
    <scope>NUCLEOTIDE SEQUENCE</scope>
    <source>
        <strain evidence="2">RSA 1196</strain>
    </source>
</reference>
<keyword evidence="1" id="KW-0732">Signal</keyword>
<dbReference type="EMBL" id="JANBPY010000339">
    <property type="protein sequence ID" value="KAJ1967433.1"/>
    <property type="molecule type" value="Genomic_DNA"/>
</dbReference>
<keyword evidence="3" id="KW-1185">Reference proteome</keyword>
<gene>
    <name evidence="2" type="ORF">IWQ62_001864</name>
</gene>
<protein>
    <submittedName>
        <fullName evidence="2">Uncharacterized protein</fullName>
    </submittedName>
</protein>
<dbReference type="Proteomes" id="UP001150925">
    <property type="component" value="Unassembled WGS sequence"/>
</dbReference>
<sequence length="273" mass="31322">MKLAITFSLGLLALVAGQSLPKVQTTKDGALSVEQLLQNADSDWIFNDAHLNQLLNPYVVYQNREEHYQSDNNTSNAIDYLVPFNPTTSFVGVKPKLPAELLTNPQIIYHTIENLDRLYFKMHTLRASQLNQLGFRRLTNDIMKIAIAKDNLELVRPLLDRNEIRGGDQYFNNHWKVFLNHPVWWFWAENLGSSEVLQHLKGLEYSNAVLVKVIQACELLTVDCDNCLKCPRPQKEIQYRPSDLSSEEARELLQLDHLPVTPFVKNLLVVKAE</sequence>
<evidence type="ECO:0000313" key="3">
    <source>
        <dbReference type="Proteomes" id="UP001150925"/>
    </source>
</evidence>
<feature type="chain" id="PRO_5040777925" evidence="1">
    <location>
        <begin position="18"/>
        <end position="273"/>
    </location>
</feature>
<evidence type="ECO:0000313" key="2">
    <source>
        <dbReference type="EMBL" id="KAJ1967433.1"/>
    </source>
</evidence>
<organism evidence="2 3">
    <name type="scientific">Dispira parvispora</name>
    <dbReference type="NCBI Taxonomy" id="1520584"/>
    <lineage>
        <taxon>Eukaryota</taxon>
        <taxon>Fungi</taxon>
        <taxon>Fungi incertae sedis</taxon>
        <taxon>Zoopagomycota</taxon>
        <taxon>Kickxellomycotina</taxon>
        <taxon>Dimargaritomycetes</taxon>
        <taxon>Dimargaritales</taxon>
        <taxon>Dimargaritaceae</taxon>
        <taxon>Dispira</taxon>
    </lineage>
</organism>
<proteinExistence type="predicted"/>
<dbReference type="AlphaFoldDB" id="A0A9W8AY16"/>
<comment type="caution">
    <text evidence="2">The sequence shown here is derived from an EMBL/GenBank/DDBJ whole genome shotgun (WGS) entry which is preliminary data.</text>
</comment>
<evidence type="ECO:0000256" key="1">
    <source>
        <dbReference type="SAM" id="SignalP"/>
    </source>
</evidence>
<dbReference type="OrthoDB" id="5682344at2759"/>
<name>A0A9W8AY16_9FUNG</name>
<accession>A0A9W8AY16</accession>
<feature type="signal peptide" evidence="1">
    <location>
        <begin position="1"/>
        <end position="17"/>
    </location>
</feature>